<feature type="chain" id="PRO_5045387875" description="Outer membrane protein" evidence="1">
    <location>
        <begin position="20"/>
        <end position="225"/>
    </location>
</feature>
<name>A0ABZ0CX08_9BURK</name>
<sequence>MKTLFIAAAALGAATLAHAQASGPSVSVGLRAWHTQWDTFSYAGGNVIQAPADDELVWLPVISARWHNFTGSMSLYPNTEYTFFDGGRGKRKEFDVNFGYYLTPGVAVTAGYKKIEQAGATDVYRLSGPVLGLSGTAPLGRDFSLYGSFGMGWMKSTGDSTVKFDADYRLSELGLAYTLPTATFVKAVTFTLGYRTQVLTSKDALPGQDGRDLTQGFTFGALASF</sequence>
<dbReference type="Gene3D" id="2.40.160.20">
    <property type="match status" value="1"/>
</dbReference>
<proteinExistence type="predicted"/>
<keyword evidence="3" id="KW-1185">Reference proteome</keyword>
<evidence type="ECO:0008006" key="4">
    <source>
        <dbReference type="Google" id="ProtNLM"/>
    </source>
</evidence>
<dbReference type="EMBL" id="CP136336">
    <property type="protein sequence ID" value="WOB09513.1"/>
    <property type="molecule type" value="Genomic_DNA"/>
</dbReference>
<accession>A0ABZ0CX08</accession>
<gene>
    <name evidence="2" type="ORF">RXV79_05490</name>
</gene>
<organism evidence="2 3">
    <name type="scientific">Piscinibacter gummiphilus</name>
    <dbReference type="NCBI Taxonomy" id="946333"/>
    <lineage>
        <taxon>Bacteria</taxon>
        <taxon>Pseudomonadati</taxon>
        <taxon>Pseudomonadota</taxon>
        <taxon>Betaproteobacteria</taxon>
        <taxon>Burkholderiales</taxon>
        <taxon>Sphaerotilaceae</taxon>
        <taxon>Piscinibacter</taxon>
    </lineage>
</organism>
<keyword evidence="1" id="KW-0732">Signal</keyword>
<evidence type="ECO:0000313" key="3">
    <source>
        <dbReference type="Proteomes" id="UP001303946"/>
    </source>
</evidence>
<protein>
    <recommendedName>
        <fullName evidence="4">Outer membrane protein</fullName>
    </recommendedName>
</protein>
<reference evidence="2 3" key="1">
    <citation type="submission" date="2023-10" db="EMBL/GenBank/DDBJ databases">
        <title>Bacteria for the degradation of biodegradable plastic PBAT(Polybutylene adipate terephthalate).</title>
        <authorList>
            <person name="Weon H.-Y."/>
            <person name="Yeon J."/>
        </authorList>
    </citation>
    <scope>NUCLEOTIDE SEQUENCE [LARGE SCALE GENOMIC DNA]</scope>
    <source>
        <strain evidence="2 3">SBD 7-3</strain>
    </source>
</reference>
<evidence type="ECO:0000256" key="1">
    <source>
        <dbReference type="SAM" id="SignalP"/>
    </source>
</evidence>
<feature type="signal peptide" evidence="1">
    <location>
        <begin position="1"/>
        <end position="19"/>
    </location>
</feature>
<dbReference type="RefSeq" id="WP_316702462.1">
    <property type="nucleotide sequence ID" value="NZ_CP136336.1"/>
</dbReference>
<evidence type="ECO:0000313" key="2">
    <source>
        <dbReference type="EMBL" id="WOB09513.1"/>
    </source>
</evidence>
<dbReference type="Proteomes" id="UP001303946">
    <property type="component" value="Chromosome"/>
</dbReference>